<gene>
    <name evidence="2" type="ORF">V6E02_00005</name>
</gene>
<accession>A0ABV0EE48</accession>
<evidence type="ECO:0000259" key="1">
    <source>
        <dbReference type="Pfam" id="PF05170"/>
    </source>
</evidence>
<dbReference type="PANTHER" id="PTHR30441:SF4">
    <property type="entry name" value="PROTEIN ASMA"/>
    <property type="match status" value="1"/>
</dbReference>
<protein>
    <submittedName>
        <fullName evidence="2">AsmA family protein</fullName>
    </submittedName>
</protein>
<name>A0ABV0EE48_9BURK</name>
<sequence length="436" mass="46738">MKAIKTLAITIILLLALALSLPVLIPLERYIPRLASVAAEKLGEPVAIGRLGLRLLPLPVVTLEDIRIGPQEDVRVGTVRVYPDLWSLAAPVKVLRRVEADGVTLDAPLAERLMRWSRETAGPKTVFVREVELHNVRLVFGDFQWGPLRADLGLDLQGLRRVDAGTEDGSLRVNLVPEGEQYALTLTAYNWTLPVRPALRFDQLRGQGKLDATQLVLPELEGRLYGGTLRAASRIGWEDGIRSEGEARTAGVEIEPIARLLGQVAAVSGQLYAAGRYRLGAKEAAQLAESLRATFHFEVKKGVLYNFDLAGAVRSLAREGTRGGQTSFTELSGTVHLVGKAIELRDIKVASGLLAADGNVDIAANRNLSGRLYVKMKGTAGLVSVPLELAGTLREPVLFPNRAALAGAVVGTGLMGPGLGTTVGAKAGAALDRLFR</sequence>
<reference evidence="2 3" key="1">
    <citation type="submission" date="2024-02" db="EMBL/GenBank/DDBJ databases">
        <title>New thermophilic sulfur-oxidizing bacteria from a hot springs of the Uzon caldera (Kamchatka, Russia).</title>
        <authorList>
            <person name="Dukat A.M."/>
            <person name="Elcheninov A.G."/>
            <person name="Frolov E.N."/>
        </authorList>
    </citation>
    <scope>NUCLEOTIDE SEQUENCE [LARGE SCALE GENOMIC DNA]</scope>
    <source>
        <strain evidence="2 3">AK1</strain>
    </source>
</reference>
<evidence type="ECO:0000313" key="3">
    <source>
        <dbReference type="Proteomes" id="UP001482231"/>
    </source>
</evidence>
<proteinExistence type="predicted"/>
<dbReference type="PANTHER" id="PTHR30441">
    <property type="entry name" value="DUF748 DOMAIN-CONTAINING PROTEIN"/>
    <property type="match status" value="1"/>
</dbReference>
<dbReference type="InterPro" id="IPR007844">
    <property type="entry name" value="AsmA"/>
</dbReference>
<evidence type="ECO:0000313" key="2">
    <source>
        <dbReference type="EMBL" id="MEO1765607.1"/>
    </source>
</evidence>
<keyword evidence="3" id="KW-1185">Reference proteome</keyword>
<dbReference type="Proteomes" id="UP001482231">
    <property type="component" value="Unassembled WGS sequence"/>
</dbReference>
<dbReference type="RefSeq" id="WP_347305914.1">
    <property type="nucleotide sequence ID" value="NZ_JBAJEX010000001.1"/>
</dbReference>
<feature type="domain" description="AsmA" evidence="1">
    <location>
        <begin position="4"/>
        <end position="75"/>
    </location>
</feature>
<dbReference type="Pfam" id="PF05170">
    <property type="entry name" value="AsmA"/>
    <property type="match status" value="1"/>
</dbReference>
<comment type="caution">
    <text evidence="2">The sequence shown here is derived from an EMBL/GenBank/DDBJ whole genome shotgun (WGS) entry which is preliminary data.</text>
</comment>
<dbReference type="EMBL" id="JBAJEX010000001">
    <property type="protein sequence ID" value="MEO1765607.1"/>
    <property type="molecule type" value="Genomic_DNA"/>
</dbReference>
<organism evidence="2 3">
    <name type="scientific">Thiobacter aerophilum</name>
    <dbReference type="NCBI Taxonomy" id="3121275"/>
    <lineage>
        <taxon>Bacteria</taxon>
        <taxon>Pseudomonadati</taxon>
        <taxon>Pseudomonadota</taxon>
        <taxon>Betaproteobacteria</taxon>
        <taxon>Burkholderiales</taxon>
        <taxon>Thiobacteraceae</taxon>
        <taxon>Thiobacter</taxon>
    </lineage>
</organism>
<dbReference type="InterPro" id="IPR052894">
    <property type="entry name" value="AsmA-related"/>
</dbReference>